<feature type="modified residue" description="4-aspartylphosphate" evidence="6">
    <location>
        <position position="57"/>
    </location>
</feature>
<evidence type="ECO:0000313" key="10">
    <source>
        <dbReference type="Proteomes" id="UP000094067"/>
    </source>
</evidence>
<dbReference type="PROSITE" id="PS01124">
    <property type="entry name" value="HTH_ARAC_FAMILY_2"/>
    <property type="match status" value="1"/>
</dbReference>
<evidence type="ECO:0000256" key="4">
    <source>
        <dbReference type="ARBA" id="ARBA00023163"/>
    </source>
</evidence>
<dbReference type="InterPro" id="IPR011006">
    <property type="entry name" value="CheY-like_superfamily"/>
</dbReference>
<evidence type="ECO:0000256" key="2">
    <source>
        <dbReference type="ARBA" id="ARBA00023015"/>
    </source>
</evidence>
<gene>
    <name evidence="9" type="ORF">BEI61_01238</name>
</gene>
<dbReference type="AlphaFoldDB" id="A0A1E3A992"/>
<dbReference type="GO" id="GO:0000160">
    <property type="term" value="P:phosphorelay signal transduction system"/>
    <property type="evidence" value="ECO:0007669"/>
    <property type="project" value="InterPro"/>
</dbReference>
<dbReference type="SUPFAM" id="SSF46689">
    <property type="entry name" value="Homeodomain-like"/>
    <property type="match status" value="2"/>
</dbReference>
<evidence type="ECO:0000256" key="5">
    <source>
        <dbReference type="ARBA" id="ARBA00024867"/>
    </source>
</evidence>
<dbReference type="GO" id="GO:0003700">
    <property type="term" value="F:DNA-binding transcription factor activity"/>
    <property type="evidence" value="ECO:0007669"/>
    <property type="project" value="InterPro"/>
</dbReference>
<name>A0A1E3A992_9FIRM</name>
<keyword evidence="6" id="KW-0597">Phosphoprotein</keyword>
<feature type="domain" description="Response regulatory" evidence="8">
    <location>
        <begin position="5"/>
        <end position="122"/>
    </location>
</feature>
<comment type="function">
    <text evidence="5">May play the central regulatory role in sporulation. It may be an element of the effector pathway responsible for the activation of sporulation genes in response to nutritional stress. Spo0A may act in concert with spo0H (a sigma factor) to control the expression of some genes that are critical to the sporulation process.</text>
</comment>
<keyword evidence="4" id="KW-0804">Transcription</keyword>
<dbReference type="EMBL" id="MCGH01000002">
    <property type="protein sequence ID" value="ODM05350.1"/>
    <property type="molecule type" value="Genomic_DNA"/>
</dbReference>
<dbReference type="InterPro" id="IPR009057">
    <property type="entry name" value="Homeodomain-like_sf"/>
</dbReference>
<evidence type="ECO:0000256" key="6">
    <source>
        <dbReference type="PROSITE-ProRule" id="PRU00169"/>
    </source>
</evidence>
<evidence type="ECO:0000256" key="1">
    <source>
        <dbReference type="ARBA" id="ARBA00018672"/>
    </source>
</evidence>
<feature type="domain" description="HTH araC/xylS-type" evidence="7">
    <location>
        <begin position="149"/>
        <end position="247"/>
    </location>
</feature>
<dbReference type="Proteomes" id="UP000094067">
    <property type="component" value="Unassembled WGS sequence"/>
</dbReference>
<keyword evidence="2" id="KW-0805">Transcription regulation</keyword>
<evidence type="ECO:0000256" key="3">
    <source>
        <dbReference type="ARBA" id="ARBA00023125"/>
    </source>
</evidence>
<protein>
    <recommendedName>
        <fullName evidence="1">Stage 0 sporulation protein A homolog</fullName>
    </recommendedName>
</protein>
<dbReference type="SMART" id="SM00448">
    <property type="entry name" value="REC"/>
    <property type="match status" value="1"/>
</dbReference>
<dbReference type="Gene3D" id="1.10.10.60">
    <property type="entry name" value="Homeodomain-like"/>
    <property type="match status" value="2"/>
</dbReference>
<proteinExistence type="predicted"/>
<dbReference type="PANTHER" id="PTHR43280:SF28">
    <property type="entry name" value="HTH-TYPE TRANSCRIPTIONAL ACTIVATOR RHAS"/>
    <property type="match status" value="1"/>
</dbReference>
<dbReference type="SUPFAM" id="SSF52172">
    <property type="entry name" value="CheY-like"/>
    <property type="match status" value="1"/>
</dbReference>
<dbReference type="SMART" id="SM00342">
    <property type="entry name" value="HTH_ARAC"/>
    <property type="match status" value="1"/>
</dbReference>
<sequence>MNKYRYIVVEDEELICQNIIRKIEGLDLPLQFCGEAEDGEKALALIDQQNPHIVFTDIKMPVMDGLMLSKELYFAYPQIKIVIISGYDDFEFARLAMKYGASDFLLKPLELDELRTCVLHITALLDASGKILLEDSGMASSMSRQEIADYVEEFIKKNYKENITLNDIADSLGFTPDYISKIFKKEKNITPIKFITKLRINGAKQLLACTGLDILSISQNVGYTDQFYFSRVFKAQTGMYPSEYRNRKEMN</sequence>
<dbReference type="Pfam" id="PF00072">
    <property type="entry name" value="Response_reg"/>
    <property type="match status" value="1"/>
</dbReference>
<organism evidence="9 10">
    <name type="scientific">Eisenbergiella tayi</name>
    <dbReference type="NCBI Taxonomy" id="1432052"/>
    <lineage>
        <taxon>Bacteria</taxon>
        <taxon>Bacillati</taxon>
        <taxon>Bacillota</taxon>
        <taxon>Clostridia</taxon>
        <taxon>Lachnospirales</taxon>
        <taxon>Lachnospiraceae</taxon>
        <taxon>Eisenbergiella</taxon>
    </lineage>
</organism>
<dbReference type="InterPro" id="IPR018060">
    <property type="entry name" value="HTH_AraC"/>
</dbReference>
<dbReference type="PROSITE" id="PS50110">
    <property type="entry name" value="RESPONSE_REGULATORY"/>
    <property type="match status" value="1"/>
</dbReference>
<dbReference type="InterPro" id="IPR020449">
    <property type="entry name" value="Tscrpt_reg_AraC-type_HTH"/>
</dbReference>
<dbReference type="GO" id="GO:0043565">
    <property type="term" value="F:sequence-specific DNA binding"/>
    <property type="evidence" value="ECO:0007669"/>
    <property type="project" value="InterPro"/>
</dbReference>
<dbReference type="PANTHER" id="PTHR43280">
    <property type="entry name" value="ARAC-FAMILY TRANSCRIPTIONAL REGULATOR"/>
    <property type="match status" value="1"/>
</dbReference>
<dbReference type="PRINTS" id="PR00032">
    <property type="entry name" value="HTHARAC"/>
</dbReference>
<dbReference type="Gene3D" id="3.40.50.2300">
    <property type="match status" value="1"/>
</dbReference>
<evidence type="ECO:0000313" key="9">
    <source>
        <dbReference type="EMBL" id="ODM05350.1"/>
    </source>
</evidence>
<dbReference type="CDD" id="cd17536">
    <property type="entry name" value="REC_YesN-like"/>
    <property type="match status" value="1"/>
</dbReference>
<dbReference type="InterPro" id="IPR001789">
    <property type="entry name" value="Sig_transdc_resp-reg_receiver"/>
</dbReference>
<keyword evidence="3" id="KW-0238">DNA-binding</keyword>
<reference evidence="9 10" key="1">
    <citation type="submission" date="2016-07" db="EMBL/GenBank/DDBJ databases">
        <title>Characterization of isolates of Eisenbergiella tayi derived from blood cultures, using whole genome sequencing.</title>
        <authorList>
            <person name="Burdz T."/>
            <person name="Wiebe D."/>
            <person name="Huynh C."/>
            <person name="Bernard K."/>
        </authorList>
    </citation>
    <scope>NUCLEOTIDE SEQUENCE [LARGE SCALE GENOMIC DNA]</scope>
    <source>
        <strain evidence="9 10">NML 110608</strain>
    </source>
</reference>
<evidence type="ECO:0000259" key="8">
    <source>
        <dbReference type="PROSITE" id="PS50110"/>
    </source>
</evidence>
<dbReference type="Pfam" id="PF12833">
    <property type="entry name" value="HTH_18"/>
    <property type="match status" value="1"/>
</dbReference>
<comment type="caution">
    <text evidence="9">The sequence shown here is derived from an EMBL/GenBank/DDBJ whole genome shotgun (WGS) entry which is preliminary data.</text>
</comment>
<accession>A0A1E3A992</accession>
<dbReference type="RefSeq" id="WP_069151648.1">
    <property type="nucleotide sequence ID" value="NZ_MCGH01000002.1"/>
</dbReference>
<evidence type="ECO:0000259" key="7">
    <source>
        <dbReference type="PROSITE" id="PS01124"/>
    </source>
</evidence>